<dbReference type="InterPro" id="IPR023213">
    <property type="entry name" value="CAT-like_dom_sf"/>
</dbReference>
<dbReference type="Pfam" id="PF00501">
    <property type="entry name" value="AMP-binding"/>
    <property type="match status" value="2"/>
</dbReference>
<name>A0A4R3LCL1_9BACL</name>
<dbReference type="FunFam" id="3.40.50.12780:FF:000012">
    <property type="entry name" value="Non-ribosomal peptide synthetase"/>
    <property type="match status" value="2"/>
</dbReference>
<feature type="domain" description="Carrier" evidence="6">
    <location>
        <begin position="770"/>
        <end position="845"/>
    </location>
</feature>
<evidence type="ECO:0000256" key="2">
    <source>
        <dbReference type="ARBA" id="ARBA00006432"/>
    </source>
</evidence>
<evidence type="ECO:0000313" key="7">
    <source>
        <dbReference type="EMBL" id="TCS97015.1"/>
    </source>
</evidence>
<dbReference type="FunFam" id="3.40.50.980:FF:000001">
    <property type="entry name" value="Non-ribosomal peptide synthetase"/>
    <property type="match status" value="2"/>
</dbReference>
<dbReference type="GO" id="GO:0031177">
    <property type="term" value="F:phosphopantetheine binding"/>
    <property type="evidence" value="ECO:0007669"/>
    <property type="project" value="InterPro"/>
</dbReference>
<dbReference type="CDD" id="cd19531">
    <property type="entry name" value="LCL_NRPS-like"/>
    <property type="match status" value="1"/>
</dbReference>
<evidence type="ECO:0000256" key="4">
    <source>
        <dbReference type="ARBA" id="ARBA00022553"/>
    </source>
</evidence>
<dbReference type="PANTHER" id="PTHR45527:SF1">
    <property type="entry name" value="FATTY ACID SYNTHASE"/>
    <property type="match status" value="1"/>
</dbReference>
<dbReference type="RefSeq" id="WP_131923377.1">
    <property type="nucleotide sequence ID" value="NZ_SMAG01000001.1"/>
</dbReference>
<dbReference type="FunFam" id="1.10.1200.10:FF:000016">
    <property type="entry name" value="Non-ribosomal peptide synthase"/>
    <property type="match status" value="1"/>
</dbReference>
<dbReference type="GO" id="GO:0005829">
    <property type="term" value="C:cytosol"/>
    <property type="evidence" value="ECO:0007669"/>
    <property type="project" value="TreeGrafter"/>
</dbReference>
<accession>A0A4R3LCL1</accession>
<dbReference type="InterPro" id="IPR000873">
    <property type="entry name" value="AMP-dep_synth/lig_dom"/>
</dbReference>
<evidence type="ECO:0000256" key="1">
    <source>
        <dbReference type="ARBA" id="ARBA00001957"/>
    </source>
</evidence>
<evidence type="ECO:0000259" key="6">
    <source>
        <dbReference type="PROSITE" id="PS50075"/>
    </source>
</evidence>
<feature type="compositionally biased region" description="Basic residues" evidence="5">
    <location>
        <begin position="1903"/>
        <end position="1914"/>
    </location>
</feature>
<proteinExistence type="inferred from homology"/>
<sequence>MSKSNYGLGQLTDEEKYWLDQLSSEINMSSFVTCNPTYSERINQDFRYIFPEEISSKIISMSNRSEHGVLIILLSGIQYLLSIYTGQKDVAIGVPAIKSKSGVAFQDHNLIIRNKFREKMSFKEFLLEVKQKISEANKHQRVSQDQLAKLLGLDSSSDELKPRTIVLLENIQENNSDHHRYADTIFRFRLSGEQIECCISYKADAMGNLVEKITEQLTHFYSSVISNPRILLSEIDILSEDRNRILFEFNQTASDYPQEKSVVELFESQVERVPDHIAVVYQDQQLTYKELNAKANHIAKTLVDHGIKENSVVGVMVERSLEMPIGFLGVLKSGGAYLPIDPNYPEDRIKYLLRSSKAKVLLKCSHLHSDFSYPGIEIMDIDTILNEGISGETVNLGLKYDPEGLMYILYTSGTTGEPKGVMVKRHSFVNLLNWYTTEFNIKETDHVMLIAPISFDTAHKNVFAPLIKGGRLYLYTAGRYDYNEMSDAIELNEIHLINCTPSGFYPLVDYNKNTDFRKLMTLKQVIVGGESMNLKKLKPWVESPNFRSEIVNTYGPTECTDLVSFYRIHPQEMKQLKTVPIGKPLNNTQIYIVDKDMNPVPIGVAGELCIGGVGLSHGYFNAPDLTEAKFVECELPGKKVYKTGDLAKWMPDGNIEFIGRKDHQTKIRGYRVELEEIETLLLKHDDIEEAVVIAMNDSDGSMILSAYFVSHVKLKNSQLRGFLSKILPDFMIPAYFTQLEKMPLSHNGKIDRKALPVPDLETSTSSDYIAPENQIEQQIAEIWEEVLGFKKIGVYDNFFELGGHSLKVAAIVLKMNLELQVDLLLSDVFRNPTIKELALYVMEKQKHETSLIFPSEDQKYYPVSSQQKRLFILWQFDRNSVAYNLPSATMIEGSLDQQKLIETFKQLVDRHESLRTSFAFVDDQLVQRVHQNIEYTVDFIEAKEDELMKTLNSFIKPFDLESSPLFRIKVIKYGADRHLLFTDFHHIIFDGTSIDIIMKEFSDLYSGTTLPNPSLQYRDYAVWQTKWFETDDFKKKESYWLDRFKDDIPVLNINTDYPRRSVQQFEGNCLSVTVDQDLKSRLEAIAVENRTTLYTVLLAALNVLMSKYTGQEDILIGSPTVGRTRPGLEQMIGMFANTVVMRNFPCNDKTFCEFLDEVKENTLKALDYDEYPFEVLVDQLGIQRNTGRNPLFDIMFSLESEENTWVNTDELSFHRFPLESNVTQFDIAIDAFVKEKTIDLTFKYSTQLFAEETIKRMADHFLRLLSEVVRDSDLPLQAIRILSEREEQTMLVNFNRTQTDYPSHLTLQELFMQKVKETPFEIAIEFEDNKLTYSELDAKSNQLARFLRKKNVGRGDLVGIVTEPSLEMIIGVLGVLKAGGAYFPIDPNFPISRVEYMLEDSQCSLILAQQHLKERYIFEQEVISLDDETIYNEDDLELKNLNQPDDLAYVIYTSGTTGTPKGVMIEHRNIVNQMVGLIETLDFDQEDRHLLLAKFTFDVSVQHMLLPILSGGKLFIPGGDLVKEPKKLWNFIVQNQIGVLGTVPTHMRVLLNHLDKSHQLRYVLLAGEVFTKNLYNELQRVANIEKIVNLYGPTETTIYTTYHICDGNEKSTIPIGKPLNNYKVYILDQHLRPVPVGVTGELCVSGAGVGRGYLNKPNLTNEQFVPVTFLEGERMYKTGDLARWLPDGSIEYIGRLDYQVKIKGVRVELDEIKNIILSHGNVMDATVVAKQSESNENYLCAYIVSEKDLTVTELRAFLENHLPEYMIPSYFVKLESMPLTASGKMDIKALQTRNEEHYLLPGSEYSAPTTPLEKNIAEIWKHVLGMGRVGIHDRFFELGGNSLNIIQVNERLKEELNIDLPVVELFKHPTIYSLTQQLKVKEDKTELTKAVSDRNQVMEESKRRLKQRRQRKRD</sequence>
<dbReference type="InterPro" id="IPR025110">
    <property type="entry name" value="AMP-bd_C"/>
</dbReference>
<dbReference type="Gene3D" id="2.30.38.10">
    <property type="entry name" value="Luciferase, Domain 3"/>
    <property type="match status" value="2"/>
</dbReference>
<dbReference type="InterPro" id="IPR036736">
    <property type="entry name" value="ACP-like_sf"/>
</dbReference>
<comment type="cofactor">
    <cofactor evidence="1">
        <name>pantetheine 4'-phosphate</name>
        <dbReference type="ChEBI" id="CHEBI:47942"/>
    </cofactor>
</comment>
<dbReference type="OrthoDB" id="9765680at2"/>
<dbReference type="FunFam" id="3.30.300.30:FF:000010">
    <property type="entry name" value="Enterobactin synthetase component F"/>
    <property type="match status" value="1"/>
</dbReference>
<dbReference type="PROSITE" id="PS00455">
    <property type="entry name" value="AMP_BINDING"/>
    <property type="match status" value="2"/>
</dbReference>
<dbReference type="Gene3D" id="1.10.1200.10">
    <property type="entry name" value="ACP-like"/>
    <property type="match status" value="2"/>
</dbReference>
<dbReference type="GO" id="GO:0044550">
    <property type="term" value="P:secondary metabolite biosynthetic process"/>
    <property type="evidence" value="ECO:0007669"/>
    <property type="project" value="UniProtKB-ARBA"/>
</dbReference>
<dbReference type="SUPFAM" id="SSF56801">
    <property type="entry name" value="Acetyl-CoA synthetase-like"/>
    <property type="match status" value="2"/>
</dbReference>
<dbReference type="NCBIfam" id="NF003417">
    <property type="entry name" value="PRK04813.1"/>
    <property type="match status" value="2"/>
</dbReference>
<dbReference type="InterPro" id="IPR045851">
    <property type="entry name" value="AMP-bd_C_sf"/>
</dbReference>
<dbReference type="PROSITE" id="PS50075">
    <property type="entry name" value="CARRIER"/>
    <property type="match status" value="2"/>
</dbReference>
<dbReference type="Gene3D" id="3.30.559.10">
    <property type="entry name" value="Chloramphenicol acetyltransferase-like domain"/>
    <property type="match status" value="1"/>
</dbReference>
<dbReference type="InterPro" id="IPR001242">
    <property type="entry name" value="Condensation_dom"/>
</dbReference>
<dbReference type="GO" id="GO:0043041">
    <property type="term" value="P:amino acid activation for nonribosomal peptide biosynthetic process"/>
    <property type="evidence" value="ECO:0007669"/>
    <property type="project" value="TreeGrafter"/>
</dbReference>
<keyword evidence="3" id="KW-0596">Phosphopantetheine</keyword>
<dbReference type="GO" id="GO:0003824">
    <property type="term" value="F:catalytic activity"/>
    <property type="evidence" value="ECO:0007669"/>
    <property type="project" value="InterPro"/>
</dbReference>
<dbReference type="GO" id="GO:0008610">
    <property type="term" value="P:lipid biosynthetic process"/>
    <property type="evidence" value="ECO:0007669"/>
    <property type="project" value="UniProtKB-ARBA"/>
</dbReference>
<dbReference type="SUPFAM" id="SSF47336">
    <property type="entry name" value="ACP-like"/>
    <property type="match status" value="2"/>
</dbReference>
<dbReference type="Pfam" id="PF13193">
    <property type="entry name" value="AMP-binding_C"/>
    <property type="match status" value="2"/>
</dbReference>
<dbReference type="Proteomes" id="UP000294937">
    <property type="component" value="Unassembled WGS sequence"/>
</dbReference>
<dbReference type="InterPro" id="IPR009081">
    <property type="entry name" value="PP-bd_ACP"/>
</dbReference>
<dbReference type="Gene3D" id="3.30.300.30">
    <property type="match status" value="2"/>
</dbReference>
<feature type="region of interest" description="Disordered" evidence="5">
    <location>
        <begin position="1885"/>
        <end position="1914"/>
    </location>
</feature>
<comment type="caution">
    <text evidence="7">The sequence shown here is derived from an EMBL/GenBank/DDBJ whole genome shotgun (WGS) entry which is preliminary data.</text>
</comment>
<dbReference type="Pfam" id="PF00668">
    <property type="entry name" value="Condensation"/>
    <property type="match status" value="2"/>
</dbReference>
<dbReference type="Gene3D" id="3.30.559.30">
    <property type="entry name" value="Nonribosomal peptide synthetase, condensation domain"/>
    <property type="match status" value="2"/>
</dbReference>
<evidence type="ECO:0000256" key="3">
    <source>
        <dbReference type="ARBA" id="ARBA00022450"/>
    </source>
</evidence>
<dbReference type="InterPro" id="IPR020806">
    <property type="entry name" value="PKS_PP-bd"/>
</dbReference>
<dbReference type="FunFam" id="1.10.1200.10:FF:000005">
    <property type="entry name" value="Nonribosomal peptide synthetase 1"/>
    <property type="match status" value="1"/>
</dbReference>
<evidence type="ECO:0000313" key="8">
    <source>
        <dbReference type="Proteomes" id="UP000294937"/>
    </source>
</evidence>
<dbReference type="InterPro" id="IPR010071">
    <property type="entry name" value="AA_adenyl_dom"/>
</dbReference>
<dbReference type="SMART" id="SM00823">
    <property type="entry name" value="PKS_PP"/>
    <property type="match status" value="2"/>
</dbReference>
<reference evidence="7 8" key="1">
    <citation type="submission" date="2019-03" db="EMBL/GenBank/DDBJ databases">
        <title>Genomic Encyclopedia of Type Strains, Phase IV (KMG-IV): sequencing the most valuable type-strain genomes for metagenomic binning, comparative biology and taxonomic classification.</title>
        <authorList>
            <person name="Goeker M."/>
        </authorList>
    </citation>
    <scope>NUCLEOTIDE SEQUENCE [LARGE SCALE GENOMIC DNA]</scope>
    <source>
        <strain evidence="7 8">DSM 45707</strain>
    </source>
</reference>
<comment type="similarity">
    <text evidence="2">Belongs to the ATP-dependent AMP-binding enzyme family.</text>
</comment>
<protein>
    <submittedName>
        <fullName evidence="7">Amino acid adenylation domain-containing protein</fullName>
    </submittedName>
</protein>
<dbReference type="PANTHER" id="PTHR45527">
    <property type="entry name" value="NONRIBOSOMAL PEPTIDE SYNTHETASE"/>
    <property type="match status" value="1"/>
</dbReference>
<dbReference type="NCBIfam" id="TIGR01733">
    <property type="entry name" value="AA-adenyl-dom"/>
    <property type="match status" value="2"/>
</dbReference>
<feature type="domain" description="Carrier" evidence="6">
    <location>
        <begin position="1807"/>
        <end position="1882"/>
    </location>
</feature>
<dbReference type="GO" id="GO:0072330">
    <property type="term" value="P:monocarboxylic acid biosynthetic process"/>
    <property type="evidence" value="ECO:0007669"/>
    <property type="project" value="UniProtKB-ARBA"/>
</dbReference>
<dbReference type="InterPro" id="IPR020459">
    <property type="entry name" value="AMP-binding"/>
</dbReference>
<dbReference type="SUPFAM" id="SSF52777">
    <property type="entry name" value="CoA-dependent acyltransferases"/>
    <property type="match status" value="3"/>
</dbReference>
<dbReference type="Gene3D" id="3.40.50.980">
    <property type="match status" value="4"/>
</dbReference>
<dbReference type="Pfam" id="PF00550">
    <property type="entry name" value="PP-binding"/>
    <property type="match status" value="2"/>
</dbReference>
<organism evidence="7 8">
    <name type="scientific">Hazenella coriacea</name>
    <dbReference type="NCBI Taxonomy" id="1179467"/>
    <lineage>
        <taxon>Bacteria</taxon>
        <taxon>Bacillati</taxon>
        <taxon>Bacillota</taxon>
        <taxon>Bacilli</taxon>
        <taxon>Bacillales</taxon>
        <taxon>Thermoactinomycetaceae</taxon>
        <taxon>Hazenella</taxon>
    </lineage>
</organism>
<keyword evidence="4" id="KW-0597">Phosphoprotein</keyword>
<dbReference type="InterPro" id="IPR020845">
    <property type="entry name" value="AMP-binding_CS"/>
</dbReference>
<evidence type="ECO:0000256" key="5">
    <source>
        <dbReference type="SAM" id="MobiDB-lite"/>
    </source>
</evidence>
<dbReference type="EMBL" id="SMAG01000001">
    <property type="protein sequence ID" value="TCS97015.1"/>
    <property type="molecule type" value="Genomic_DNA"/>
</dbReference>
<dbReference type="FunFam" id="2.30.38.10:FF:000001">
    <property type="entry name" value="Non-ribosomal peptide synthetase PvdI"/>
    <property type="match status" value="1"/>
</dbReference>
<gene>
    <name evidence="7" type="ORF">EDD58_101662</name>
</gene>
<dbReference type="PRINTS" id="PR00154">
    <property type="entry name" value="AMPBINDING"/>
</dbReference>
<keyword evidence="8" id="KW-1185">Reference proteome</keyword>